<organism evidence="1 2">
    <name type="scientific">Teichococcus oryzae</name>
    <dbReference type="NCBI Taxonomy" id="1608942"/>
    <lineage>
        <taxon>Bacteria</taxon>
        <taxon>Pseudomonadati</taxon>
        <taxon>Pseudomonadota</taxon>
        <taxon>Alphaproteobacteria</taxon>
        <taxon>Acetobacterales</taxon>
        <taxon>Roseomonadaceae</taxon>
        <taxon>Roseomonas</taxon>
    </lineage>
</organism>
<dbReference type="RefSeq" id="WP_149811751.1">
    <property type="nucleotide sequence ID" value="NZ_VUKA01000002.1"/>
</dbReference>
<dbReference type="Proteomes" id="UP000322110">
    <property type="component" value="Unassembled WGS sequence"/>
</dbReference>
<gene>
    <name evidence="1" type="ORF">F0Q34_08675</name>
</gene>
<proteinExistence type="predicted"/>
<dbReference type="OrthoDB" id="7284252at2"/>
<name>A0A5B2THZ3_9PROT</name>
<comment type="caution">
    <text evidence="1">The sequence shown here is derived from an EMBL/GenBank/DDBJ whole genome shotgun (WGS) entry which is preliminary data.</text>
</comment>
<evidence type="ECO:0000313" key="1">
    <source>
        <dbReference type="EMBL" id="KAA2214097.1"/>
    </source>
</evidence>
<reference evidence="1 2" key="1">
    <citation type="journal article" date="2015" name="Int. J. Syst. Evol. Microbiol.">
        <title>Roseomonas oryzae sp. nov., isolated from paddy rhizosphere soil.</title>
        <authorList>
            <person name="Ramaprasad E.V."/>
            <person name="Sasikala Ch."/>
            <person name="Ramana Ch.V."/>
        </authorList>
    </citation>
    <scope>NUCLEOTIDE SEQUENCE [LARGE SCALE GENOMIC DNA]</scope>
    <source>
        <strain evidence="1 2">KCTC 42542</strain>
    </source>
</reference>
<dbReference type="EMBL" id="VUKA01000002">
    <property type="protein sequence ID" value="KAA2214097.1"/>
    <property type="molecule type" value="Genomic_DNA"/>
</dbReference>
<dbReference type="Pfam" id="PF04391">
    <property type="entry name" value="DUF533"/>
    <property type="match status" value="1"/>
</dbReference>
<dbReference type="InterPro" id="IPR007486">
    <property type="entry name" value="YebE"/>
</dbReference>
<keyword evidence="2" id="KW-1185">Reference proteome</keyword>
<accession>A0A5B2THZ3</accession>
<protein>
    <submittedName>
        <fullName evidence="1">Tellurite resistance TerB family protein</fullName>
    </submittedName>
</protein>
<dbReference type="AlphaFoldDB" id="A0A5B2THZ3"/>
<sequence>MPLATRRLLAVFFPAAAPPDEAGRMPAVPAPAVPPDLMAALPELPEAAARRRAPPPPPYRVLQEKLGTKLLHAWLQNRHQTLFPLALNLRNLDAEGRHLLVEMLAASARMASPQENQAGNGAEERAALVLSTLGGGAEDAERLAAALQQPHPLPELLEAVRAAGLGAQAYVAALLLAGRNARLERSWADYLAARFALPAELVLDLERRAASRRIRRMAR</sequence>
<evidence type="ECO:0000313" key="2">
    <source>
        <dbReference type="Proteomes" id="UP000322110"/>
    </source>
</evidence>